<sequence length="217" mass="23939">MKNADKAMREFSLSLDPSPSSSPSTSDDDLGPKDKEYGSTETNQMLAEPLSLPTPGSYRSYFDETGEQQSSSSRDDIKSSIIEHVLAKIMKNPLKIPFPLSPISLPQPLLPRNRILSMCSVGECIAIGSSDGYVRVVDFTNPQKSRILGSTVRAMFTCTTEIGLRDPYTELTSDNPTALMWIEDGYGERELSEVRAVTEEDGKITVSYSNGKISVWR</sequence>
<name>A0ABQ5K8E9_9EUKA</name>
<reference evidence="2" key="1">
    <citation type="submission" date="2022-03" db="EMBL/GenBank/DDBJ databases">
        <title>Draft genome sequence of Aduncisulcus paluster, a free-living microaerophilic Fornicata.</title>
        <authorList>
            <person name="Yuyama I."/>
            <person name="Kume K."/>
            <person name="Tamura T."/>
            <person name="Inagaki Y."/>
            <person name="Hashimoto T."/>
        </authorList>
    </citation>
    <scope>NUCLEOTIDE SEQUENCE</scope>
    <source>
        <strain evidence="2">NY0171</strain>
    </source>
</reference>
<accession>A0ABQ5K8E9</accession>
<dbReference type="InterPro" id="IPR036322">
    <property type="entry name" value="WD40_repeat_dom_sf"/>
</dbReference>
<dbReference type="EMBL" id="BQXS01000504">
    <property type="protein sequence ID" value="GKT28847.1"/>
    <property type="molecule type" value="Genomic_DNA"/>
</dbReference>
<comment type="caution">
    <text evidence="2">The sequence shown here is derived from an EMBL/GenBank/DDBJ whole genome shotgun (WGS) entry which is preliminary data.</text>
</comment>
<feature type="region of interest" description="Disordered" evidence="1">
    <location>
        <begin position="1"/>
        <end position="76"/>
    </location>
</feature>
<keyword evidence="3" id="KW-1185">Reference proteome</keyword>
<organism evidence="2 3">
    <name type="scientific">Aduncisulcus paluster</name>
    <dbReference type="NCBI Taxonomy" id="2918883"/>
    <lineage>
        <taxon>Eukaryota</taxon>
        <taxon>Metamonada</taxon>
        <taxon>Carpediemonas-like organisms</taxon>
        <taxon>Aduncisulcus</taxon>
    </lineage>
</organism>
<evidence type="ECO:0000256" key="1">
    <source>
        <dbReference type="SAM" id="MobiDB-lite"/>
    </source>
</evidence>
<dbReference type="SUPFAM" id="SSF50978">
    <property type="entry name" value="WD40 repeat-like"/>
    <property type="match status" value="1"/>
</dbReference>
<dbReference type="Proteomes" id="UP001057375">
    <property type="component" value="Unassembled WGS sequence"/>
</dbReference>
<protein>
    <submittedName>
        <fullName evidence="2">Uncharacterized protein</fullName>
    </submittedName>
</protein>
<feature type="compositionally biased region" description="Low complexity" evidence="1">
    <location>
        <begin position="12"/>
        <end position="25"/>
    </location>
</feature>
<gene>
    <name evidence="2" type="ORF">ADUPG1_000905</name>
</gene>
<proteinExistence type="predicted"/>
<evidence type="ECO:0000313" key="2">
    <source>
        <dbReference type="EMBL" id="GKT28847.1"/>
    </source>
</evidence>
<evidence type="ECO:0000313" key="3">
    <source>
        <dbReference type="Proteomes" id="UP001057375"/>
    </source>
</evidence>